<name>A0A4R2L6U4_9GAMM</name>
<reference evidence="2 3" key="1">
    <citation type="submission" date="2019-03" db="EMBL/GenBank/DDBJ databases">
        <title>Genomic Encyclopedia of Type Strains, Phase IV (KMG-IV): sequencing the most valuable type-strain genomes for metagenomic binning, comparative biology and taxonomic classification.</title>
        <authorList>
            <person name="Goeker M."/>
        </authorList>
    </citation>
    <scope>NUCLEOTIDE SEQUENCE [LARGE SCALE GENOMIC DNA]</scope>
    <source>
        <strain evidence="2 3">DSM 23344</strain>
    </source>
</reference>
<gene>
    <name evidence="2" type="ORF">EV688_101205</name>
</gene>
<dbReference type="OrthoDB" id="5772858at2"/>
<proteinExistence type="predicted"/>
<evidence type="ECO:0000313" key="3">
    <source>
        <dbReference type="Proteomes" id="UP000294980"/>
    </source>
</evidence>
<protein>
    <submittedName>
        <fullName evidence="2">Uncharacterized protein</fullName>
    </submittedName>
</protein>
<dbReference type="Proteomes" id="UP000294980">
    <property type="component" value="Unassembled WGS sequence"/>
</dbReference>
<comment type="caution">
    <text evidence="2">The sequence shown here is derived from an EMBL/GenBank/DDBJ whole genome shotgun (WGS) entry which is preliminary data.</text>
</comment>
<organism evidence="2 3">
    <name type="scientific">Chromatocurvus halotolerans</name>
    <dbReference type="NCBI Taxonomy" id="1132028"/>
    <lineage>
        <taxon>Bacteria</taxon>
        <taxon>Pseudomonadati</taxon>
        <taxon>Pseudomonadota</taxon>
        <taxon>Gammaproteobacteria</taxon>
        <taxon>Cellvibrionales</taxon>
        <taxon>Halieaceae</taxon>
        <taxon>Chromatocurvus</taxon>
    </lineage>
</organism>
<dbReference type="AlphaFoldDB" id="A0A4R2L6U4"/>
<keyword evidence="3" id="KW-1185">Reference proteome</keyword>
<feature type="region of interest" description="Disordered" evidence="1">
    <location>
        <begin position="35"/>
        <end position="69"/>
    </location>
</feature>
<evidence type="ECO:0000256" key="1">
    <source>
        <dbReference type="SAM" id="MobiDB-lite"/>
    </source>
</evidence>
<dbReference type="PROSITE" id="PS51257">
    <property type="entry name" value="PROKAR_LIPOPROTEIN"/>
    <property type="match status" value="1"/>
</dbReference>
<evidence type="ECO:0000313" key="2">
    <source>
        <dbReference type="EMBL" id="TCO78388.1"/>
    </source>
</evidence>
<dbReference type="EMBL" id="SLWX01000001">
    <property type="protein sequence ID" value="TCO78388.1"/>
    <property type="molecule type" value="Genomic_DNA"/>
</dbReference>
<sequence>MKMHDMNEGVSTLRAMLLGLVLAAGSLALVACEQQGPAEEAGEKLDDAVEEAGDKMKDAADTVEEETDR</sequence>
<accession>A0A4R2L6U4</accession>
<feature type="compositionally biased region" description="Basic and acidic residues" evidence="1">
    <location>
        <begin position="41"/>
        <end position="60"/>
    </location>
</feature>
<dbReference type="RefSeq" id="WP_117316481.1">
    <property type="nucleotide sequence ID" value="NZ_QQSW01000006.1"/>
</dbReference>